<dbReference type="InterPro" id="IPR035808">
    <property type="entry name" value="Ribosomal_uL30_euk_arc"/>
</dbReference>
<dbReference type="AlphaFoldDB" id="A0A075WI69"/>
<comment type="subunit">
    <text evidence="4">Part of the 50S ribosomal subunit.</text>
</comment>
<protein>
    <recommendedName>
        <fullName evidence="4">Large ribosomal subunit protein uL30</fullName>
    </recommendedName>
</protein>
<dbReference type="InterPro" id="IPR039699">
    <property type="entry name" value="Ribosomal_uL30"/>
</dbReference>
<dbReference type="GO" id="GO:0003735">
    <property type="term" value="F:structural constituent of ribosome"/>
    <property type="evidence" value="ECO:0007669"/>
    <property type="project" value="UniProtKB-UniRule"/>
</dbReference>
<reference evidence="6 7" key="1">
    <citation type="submission" date="2013-07" db="EMBL/GenBank/DDBJ databases">
        <title>Genome of Archaeoglobus fulgidus.</title>
        <authorList>
            <person name="Fiebig A."/>
            <person name="Birkeland N.-K."/>
        </authorList>
    </citation>
    <scope>NUCLEOTIDE SEQUENCE [LARGE SCALE GENOMIC DNA]</scope>
    <source>
        <strain evidence="6 7">DSM 8774</strain>
    </source>
</reference>
<dbReference type="Pfam" id="PF00327">
    <property type="entry name" value="Ribosomal_L30"/>
    <property type="match status" value="1"/>
</dbReference>
<dbReference type="HAMAP" id="MF_01371_A">
    <property type="entry name" value="Ribosomal_uL30_A"/>
    <property type="match status" value="1"/>
</dbReference>
<dbReference type="GO" id="GO:0006412">
    <property type="term" value="P:translation"/>
    <property type="evidence" value="ECO:0007669"/>
    <property type="project" value="UniProtKB-UniRule"/>
</dbReference>
<evidence type="ECO:0000256" key="4">
    <source>
        <dbReference type="HAMAP-Rule" id="MF_01371"/>
    </source>
</evidence>
<dbReference type="EMBL" id="CP006577">
    <property type="protein sequence ID" value="AIG98899.1"/>
    <property type="molecule type" value="Genomic_DNA"/>
</dbReference>
<dbReference type="HOGENOM" id="CLU_055156_6_0_2"/>
<dbReference type="NCBIfam" id="TIGR01309">
    <property type="entry name" value="uL30_arch"/>
    <property type="match status" value="1"/>
</dbReference>
<feature type="domain" description="Large ribosomal subunit protein uL30-like ferredoxin-like fold" evidence="5">
    <location>
        <begin position="2"/>
        <end position="52"/>
    </location>
</feature>
<dbReference type="InterPro" id="IPR018038">
    <property type="entry name" value="Ribosomal_uL30_CS"/>
</dbReference>
<dbReference type="GO" id="GO:0022625">
    <property type="term" value="C:cytosolic large ribosomal subunit"/>
    <property type="evidence" value="ECO:0007669"/>
    <property type="project" value="UniProtKB-UniRule"/>
</dbReference>
<dbReference type="SMR" id="A0A075WI69"/>
<keyword evidence="2 4" id="KW-0689">Ribosomal protein</keyword>
<gene>
    <name evidence="4" type="primary">rpl30</name>
    <name evidence="6" type="ORF">AFULGI_00021630</name>
</gene>
<dbReference type="Proteomes" id="UP000028501">
    <property type="component" value="Chromosome"/>
</dbReference>
<dbReference type="GeneID" id="24795648"/>
<keyword evidence="3 4" id="KW-0687">Ribonucleoprotein</keyword>
<dbReference type="Gene3D" id="3.30.1390.20">
    <property type="entry name" value="Ribosomal protein L30, ferredoxin-like fold domain"/>
    <property type="match status" value="1"/>
</dbReference>
<dbReference type="Gene3D" id="1.10.15.30">
    <property type="match status" value="1"/>
</dbReference>
<dbReference type="PANTHER" id="PTHR11524:SF16">
    <property type="entry name" value="LARGE RIBOSOMAL SUBUNIT PROTEIN UL30"/>
    <property type="match status" value="1"/>
</dbReference>
<dbReference type="InterPro" id="IPR016082">
    <property type="entry name" value="Ribosomal_uL30_ferredoxin-like"/>
</dbReference>
<dbReference type="InterPro" id="IPR036919">
    <property type="entry name" value="Ribo_uL30_ferredoxin-like_sf"/>
</dbReference>
<sequence>MFAVVRMRGTVDVHRKIKETLKMLRLHKRYHCVVIPDTPSYRGMLQVVKDYVAYGEINAETLALLLRLRGRLTGNRKLTDEYVKEKTGYETIEEFAKAVVEGKASLKDLPDLKPVFRLHPPRKGIKNIKWHYPRGNLGYHGEEINRLLYKMR</sequence>
<dbReference type="NCBIfam" id="NF004711">
    <property type="entry name" value="PRK06049.1"/>
    <property type="match status" value="1"/>
</dbReference>
<dbReference type="GO" id="GO:0000463">
    <property type="term" value="P:maturation of LSU-rRNA from tricistronic rRNA transcript (SSU-rRNA, 5.8S rRNA, LSU-rRNA)"/>
    <property type="evidence" value="ECO:0007669"/>
    <property type="project" value="TreeGrafter"/>
</dbReference>
<dbReference type="PANTHER" id="PTHR11524">
    <property type="entry name" value="60S RIBOSOMAL PROTEIN L7"/>
    <property type="match status" value="1"/>
</dbReference>
<evidence type="ECO:0000256" key="1">
    <source>
        <dbReference type="ARBA" id="ARBA00007594"/>
    </source>
</evidence>
<accession>A0A075WI69</accession>
<dbReference type="CDD" id="cd01657">
    <property type="entry name" value="Ribosomal_L7_archeal_euk"/>
    <property type="match status" value="1"/>
</dbReference>
<proteinExistence type="inferred from homology"/>
<organism evidence="6 7">
    <name type="scientific">Archaeoglobus fulgidus DSM 8774</name>
    <dbReference type="NCBI Taxonomy" id="1344584"/>
    <lineage>
        <taxon>Archaea</taxon>
        <taxon>Methanobacteriati</taxon>
        <taxon>Methanobacteriota</taxon>
        <taxon>Archaeoglobi</taxon>
        <taxon>Archaeoglobales</taxon>
        <taxon>Archaeoglobaceae</taxon>
        <taxon>Archaeoglobus</taxon>
    </lineage>
</organism>
<dbReference type="SUPFAM" id="SSF55129">
    <property type="entry name" value="Ribosomal protein L30p/L7e"/>
    <property type="match status" value="1"/>
</dbReference>
<dbReference type="FunFam" id="1.10.15.30:FF:000002">
    <property type="entry name" value="50S ribosomal protein L30"/>
    <property type="match status" value="1"/>
</dbReference>
<evidence type="ECO:0000259" key="5">
    <source>
        <dbReference type="Pfam" id="PF00327"/>
    </source>
</evidence>
<evidence type="ECO:0000313" key="7">
    <source>
        <dbReference type="Proteomes" id="UP000028501"/>
    </source>
</evidence>
<dbReference type="GO" id="GO:0003723">
    <property type="term" value="F:RNA binding"/>
    <property type="evidence" value="ECO:0007669"/>
    <property type="project" value="TreeGrafter"/>
</dbReference>
<dbReference type="KEGG" id="afg:AFULGI_00021630"/>
<evidence type="ECO:0000256" key="2">
    <source>
        <dbReference type="ARBA" id="ARBA00022980"/>
    </source>
</evidence>
<evidence type="ECO:0000256" key="3">
    <source>
        <dbReference type="ARBA" id="ARBA00023274"/>
    </source>
</evidence>
<dbReference type="InterPro" id="IPR005997">
    <property type="entry name" value="Ribosomal_uL30_arc"/>
</dbReference>
<comment type="similarity">
    <text evidence="1 4">Belongs to the universal ribosomal protein uL30 family.</text>
</comment>
<dbReference type="RefSeq" id="WP_010879397.1">
    <property type="nucleotide sequence ID" value="NZ_CP006577.1"/>
</dbReference>
<dbReference type="PROSITE" id="PS00634">
    <property type="entry name" value="RIBOSOMAL_L30"/>
    <property type="match status" value="1"/>
</dbReference>
<name>A0A075WI69_ARCFL</name>
<evidence type="ECO:0000313" key="6">
    <source>
        <dbReference type="EMBL" id="AIG98899.1"/>
    </source>
</evidence>